<protein>
    <submittedName>
        <fullName evidence="5">Transcriptional regulator, DeoR family</fullName>
    </submittedName>
</protein>
<dbReference type="InterPro" id="IPR050313">
    <property type="entry name" value="Carb_Metab_HTH_regulators"/>
</dbReference>
<evidence type="ECO:0000256" key="2">
    <source>
        <dbReference type="ARBA" id="ARBA00023125"/>
    </source>
</evidence>
<sequence length="254" mass="27961">MKNITERHEFILGKLKKEGKVAILDLAEEINISSVTIRKDLKMLEEKNLLFRTKGGGSLTNPYAVDKPINEKELINSDEKRRIARVALSVIGQTDSIMIGSGSTVFELARILYPDHKMTAITPALKVGLELNNRPNIEVLQLGGLIRPNSSSVAGTQALQVLDEISCDLLFLGVDGIDLEHGVSISNIAEAALNRKMIEVSQKLILLADSSKFNKRGLGKICNLDQVEYIVTDKRISEKTVFALQEKGIKVILA</sequence>
<dbReference type="InterPro" id="IPR018356">
    <property type="entry name" value="Tscrpt_reg_HTH_DeoR_CS"/>
</dbReference>
<dbReference type="Gene3D" id="1.10.10.10">
    <property type="entry name" value="Winged helix-like DNA-binding domain superfamily/Winged helix DNA-binding domain"/>
    <property type="match status" value="1"/>
</dbReference>
<dbReference type="PANTHER" id="PTHR30363:SF46">
    <property type="entry name" value="LYSR FAMILY TRANSCRIPTIONAL REGULATOR"/>
    <property type="match status" value="1"/>
</dbReference>
<dbReference type="InterPro" id="IPR001034">
    <property type="entry name" value="DeoR_HTH"/>
</dbReference>
<dbReference type="InterPro" id="IPR036390">
    <property type="entry name" value="WH_DNA-bd_sf"/>
</dbReference>
<dbReference type="PROSITE" id="PS51000">
    <property type="entry name" value="HTH_DEOR_2"/>
    <property type="match status" value="1"/>
</dbReference>
<evidence type="ECO:0000259" key="4">
    <source>
        <dbReference type="PROSITE" id="PS51000"/>
    </source>
</evidence>
<dbReference type="SMART" id="SM01134">
    <property type="entry name" value="DeoRC"/>
    <property type="match status" value="1"/>
</dbReference>
<evidence type="ECO:0000256" key="3">
    <source>
        <dbReference type="ARBA" id="ARBA00023163"/>
    </source>
</evidence>
<dbReference type="Gene3D" id="3.40.50.1360">
    <property type="match status" value="1"/>
</dbReference>
<dbReference type="InterPro" id="IPR036388">
    <property type="entry name" value="WH-like_DNA-bd_sf"/>
</dbReference>
<dbReference type="GO" id="GO:0003700">
    <property type="term" value="F:DNA-binding transcription factor activity"/>
    <property type="evidence" value="ECO:0007669"/>
    <property type="project" value="InterPro"/>
</dbReference>
<dbReference type="EMBL" id="FMZO01000001">
    <property type="protein sequence ID" value="SDB98850.1"/>
    <property type="molecule type" value="Genomic_DNA"/>
</dbReference>
<dbReference type="AlphaFoldDB" id="A0A1G6HXE1"/>
<evidence type="ECO:0000313" key="6">
    <source>
        <dbReference type="Proteomes" id="UP000198757"/>
    </source>
</evidence>
<dbReference type="GO" id="GO:0003677">
    <property type="term" value="F:DNA binding"/>
    <property type="evidence" value="ECO:0007669"/>
    <property type="project" value="UniProtKB-KW"/>
</dbReference>
<dbReference type="Proteomes" id="UP000198757">
    <property type="component" value="Unassembled WGS sequence"/>
</dbReference>
<keyword evidence="1" id="KW-0805">Transcription regulation</keyword>
<evidence type="ECO:0000256" key="1">
    <source>
        <dbReference type="ARBA" id="ARBA00023015"/>
    </source>
</evidence>
<accession>A0A1G6HXE1</accession>
<dbReference type="STRING" id="1285928.SAMN04487894_1018"/>
<dbReference type="Pfam" id="PF00455">
    <property type="entry name" value="DeoRC"/>
    <property type="match status" value="1"/>
</dbReference>
<dbReference type="SMART" id="SM00420">
    <property type="entry name" value="HTH_DEOR"/>
    <property type="match status" value="1"/>
</dbReference>
<dbReference type="InterPro" id="IPR037171">
    <property type="entry name" value="NagB/RpiA_transferase-like"/>
</dbReference>
<keyword evidence="6" id="KW-1185">Reference proteome</keyword>
<dbReference type="InterPro" id="IPR014036">
    <property type="entry name" value="DeoR-like_C"/>
</dbReference>
<dbReference type="SUPFAM" id="SSF46785">
    <property type="entry name" value="Winged helix' DNA-binding domain"/>
    <property type="match status" value="1"/>
</dbReference>
<dbReference type="Pfam" id="PF08220">
    <property type="entry name" value="HTH_DeoR"/>
    <property type="match status" value="1"/>
</dbReference>
<evidence type="ECO:0000313" key="5">
    <source>
        <dbReference type="EMBL" id="SDB98850.1"/>
    </source>
</evidence>
<dbReference type="PROSITE" id="PS00894">
    <property type="entry name" value="HTH_DEOR_1"/>
    <property type="match status" value="1"/>
</dbReference>
<feature type="domain" description="HTH deoR-type" evidence="4">
    <location>
        <begin position="4"/>
        <end position="59"/>
    </location>
</feature>
<reference evidence="6" key="1">
    <citation type="submission" date="2016-10" db="EMBL/GenBank/DDBJ databases">
        <authorList>
            <person name="Varghese N."/>
            <person name="Submissions S."/>
        </authorList>
    </citation>
    <scope>NUCLEOTIDE SEQUENCE [LARGE SCALE GENOMIC DNA]</scope>
    <source>
        <strain evidence="6">DSM 25811 / CCM 8410 / LMG 26954 / E90</strain>
    </source>
</reference>
<name>A0A1G6HXE1_NIADE</name>
<keyword evidence="2" id="KW-0238">DNA-binding</keyword>
<organism evidence="5 6">
    <name type="scientific">Niabella drilacis (strain DSM 25811 / CCM 8410 / CCUG 62505 / LMG 26954 / E90)</name>
    <dbReference type="NCBI Taxonomy" id="1285928"/>
    <lineage>
        <taxon>Bacteria</taxon>
        <taxon>Pseudomonadati</taxon>
        <taxon>Bacteroidota</taxon>
        <taxon>Chitinophagia</taxon>
        <taxon>Chitinophagales</taxon>
        <taxon>Chitinophagaceae</taxon>
        <taxon>Niabella</taxon>
    </lineage>
</organism>
<gene>
    <name evidence="5" type="ORF">SAMN04487894_1018</name>
</gene>
<dbReference type="RefSeq" id="WP_090388002.1">
    <property type="nucleotide sequence ID" value="NZ_FMZO01000001.1"/>
</dbReference>
<dbReference type="PRINTS" id="PR00037">
    <property type="entry name" value="HTHLACR"/>
</dbReference>
<dbReference type="PANTHER" id="PTHR30363">
    <property type="entry name" value="HTH-TYPE TRANSCRIPTIONAL REGULATOR SRLR-RELATED"/>
    <property type="match status" value="1"/>
</dbReference>
<proteinExistence type="predicted"/>
<dbReference type="SUPFAM" id="SSF100950">
    <property type="entry name" value="NagB/RpiA/CoA transferase-like"/>
    <property type="match status" value="1"/>
</dbReference>
<dbReference type="OrthoDB" id="9797223at2"/>
<keyword evidence="3" id="KW-0804">Transcription</keyword>